<evidence type="ECO:0000256" key="4">
    <source>
        <dbReference type="ARBA" id="ARBA00022982"/>
    </source>
</evidence>
<evidence type="ECO:0000256" key="2">
    <source>
        <dbReference type="ARBA" id="ARBA00022617"/>
    </source>
</evidence>
<proteinExistence type="predicted"/>
<reference evidence="9 10" key="1">
    <citation type="submission" date="2024-04" db="EMBL/GenBank/DDBJ databases">
        <title>Biological Control Activity of Plant Growth Promoting Rhizobacteria Burkholderia pyrrocinia BX1 against Tobacco black shank Introduction Tobacco black shank (TBS) caused by the oomycete Phytophthora. nicotianae (P. nicotianae) has become a destructive soil.</title>
        <authorList>
            <person name="Liu X."/>
            <person name="Shu C."/>
        </authorList>
    </citation>
    <scope>NUCLEOTIDE SEQUENCE [LARGE SCALE GENOMIC DNA]</scope>
    <source>
        <strain evidence="9 10">BX1</strain>
    </source>
</reference>
<dbReference type="RefSeq" id="WP_342309127.1">
    <property type="nucleotide sequence ID" value="NZ_CP150849.1"/>
</dbReference>
<name>A0ABZ3BJI1_BURPY</name>
<keyword evidence="2 6" id="KW-0349">Heme</keyword>
<keyword evidence="10" id="KW-1185">Reference proteome</keyword>
<dbReference type="Proteomes" id="UP001484179">
    <property type="component" value="Chromosome 1"/>
</dbReference>
<dbReference type="InterPro" id="IPR009056">
    <property type="entry name" value="Cyt_c-like_dom"/>
</dbReference>
<evidence type="ECO:0000256" key="1">
    <source>
        <dbReference type="ARBA" id="ARBA00022448"/>
    </source>
</evidence>
<evidence type="ECO:0000259" key="8">
    <source>
        <dbReference type="PROSITE" id="PS51007"/>
    </source>
</evidence>
<dbReference type="InterPro" id="IPR002324">
    <property type="entry name" value="Cyt_c_ID"/>
</dbReference>
<evidence type="ECO:0000313" key="10">
    <source>
        <dbReference type="Proteomes" id="UP001484179"/>
    </source>
</evidence>
<evidence type="ECO:0000256" key="6">
    <source>
        <dbReference type="PROSITE-ProRule" id="PRU00433"/>
    </source>
</evidence>
<keyword evidence="7" id="KW-0732">Signal</keyword>
<keyword evidence="4" id="KW-0249">Electron transport</keyword>
<sequence>MFRIQLRAISVIASCAAILATPAVAAPPADGTLARQLAERHACLGCHAIDRKLVGPAYRDVAARYANDPGAADKLASHIRNGSTGAWGAVPMPPNRIDAGDARLLADWILAGAHTP</sequence>
<dbReference type="PRINTS" id="PR00606">
    <property type="entry name" value="CYTCHROMECID"/>
</dbReference>
<keyword evidence="5 6" id="KW-0408">Iron</keyword>
<feature type="signal peptide" evidence="7">
    <location>
        <begin position="1"/>
        <end position="25"/>
    </location>
</feature>
<evidence type="ECO:0000313" key="9">
    <source>
        <dbReference type="EMBL" id="WZW55214.1"/>
    </source>
</evidence>
<organism evidence="9 10">
    <name type="scientific">Burkholderia pyrrocinia</name>
    <name type="common">Pseudomonas pyrrocinia</name>
    <dbReference type="NCBI Taxonomy" id="60550"/>
    <lineage>
        <taxon>Bacteria</taxon>
        <taxon>Pseudomonadati</taxon>
        <taxon>Pseudomonadota</taxon>
        <taxon>Betaproteobacteria</taxon>
        <taxon>Burkholderiales</taxon>
        <taxon>Burkholderiaceae</taxon>
        <taxon>Burkholderia</taxon>
        <taxon>Burkholderia cepacia complex</taxon>
    </lineage>
</organism>
<dbReference type="EMBL" id="CP150849">
    <property type="protein sequence ID" value="WZW55214.1"/>
    <property type="molecule type" value="Genomic_DNA"/>
</dbReference>
<dbReference type="SUPFAM" id="SSF46626">
    <property type="entry name" value="Cytochrome c"/>
    <property type="match status" value="1"/>
</dbReference>
<feature type="domain" description="Cytochrome c" evidence="8">
    <location>
        <begin position="26"/>
        <end position="113"/>
    </location>
</feature>
<evidence type="ECO:0000256" key="7">
    <source>
        <dbReference type="SAM" id="SignalP"/>
    </source>
</evidence>
<evidence type="ECO:0000256" key="3">
    <source>
        <dbReference type="ARBA" id="ARBA00022723"/>
    </source>
</evidence>
<feature type="chain" id="PRO_5045506866" evidence="7">
    <location>
        <begin position="26"/>
        <end position="116"/>
    </location>
</feature>
<protein>
    <submittedName>
        <fullName evidence="9">C-type cytochrome</fullName>
    </submittedName>
</protein>
<dbReference type="InterPro" id="IPR036909">
    <property type="entry name" value="Cyt_c-like_dom_sf"/>
</dbReference>
<gene>
    <name evidence="9" type="ORF">WN985_05990</name>
</gene>
<dbReference type="Pfam" id="PF00034">
    <property type="entry name" value="Cytochrom_C"/>
    <property type="match status" value="1"/>
</dbReference>
<keyword evidence="3 6" id="KW-0479">Metal-binding</keyword>
<dbReference type="Gene3D" id="1.10.760.10">
    <property type="entry name" value="Cytochrome c-like domain"/>
    <property type="match status" value="1"/>
</dbReference>
<accession>A0ABZ3BJI1</accession>
<evidence type="ECO:0000256" key="5">
    <source>
        <dbReference type="ARBA" id="ARBA00023004"/>
    </source>
</evidence>
<dbReference type="PROSITE" id="PS51007">
    <property type="entry name" value="CYTC"/>
    <property type="match status" value="1"/>
</dbReference>
<keyword evidence="1" id="KW-0813">Transport</keyword>